<keyword evidence="2" id="KW-1133">Transmembrane helix</keyword>
<dbReference type="EMBL" id="RBKS01000001">
    <property type="protein sequence ID" value="RKR73236.1"/>
    <property type="molecule type" value="Genomic_DNA"/>
</dbReference>
<keyword evidence="2" id="KW-0812">Transmembrane</keyword>
<evidence type="ECO:0000313" key="4">
    <source>
        <dbReference type="Proteomes" id="UP000280008"/>
    </source>
</evidence>
<evidence type="ECO:0000256" key="1">
    <source>
        <dbReference type="SAM" id="MobiDB-lite"/>
    </source>
</evidence>
<feature type="transmembrane region" description="Helical" evidence="2">
    <location>
        <begin position="34"/>
        <end position="58"/>
    </location>
</feature>
<comment type="caution">
    <text evidence="3">The sequence shown here is derived from an EMBL/GenBank/DDBJ whole genome shotgun (WGS) entry which is preliminary data.</text>
</comment>
<dbReference type="AlphaFoldDB" id="A0A495IE00"/>
<gene>
    <name evidence="3" type="ORF">C8E83_0326</name>
</gene>
<dbReference type="RefSeq" id="WP_147430044.1">
    <property type="nucleotide sequence ID" value="NZ_RBKS01000001.1"/>
</dbReference>
<organism evidence="3 4">
    <name type="scientific">Frondihabitans australicus</name>
    <dbReference type="NCBI Taxonomy" id="386892"/>
    <lineage>
        <taxon>Bacteria</taxon>
        <taxon>Bacillati</taxon>
        <taxon>Actinomycetota</taxon>
        <taxon>Actinomycetes</taxon>
        <taxon>Micrococcales</taxon>
        <taxon>Microbacteriaceae</taxon>
        <taxon>Frondihabitans</taxon>
    </lineage>
</organism>
<feature type="region of interest" description="Disordered" evidence="1">
    <location>
        <begin position="1"/>
        <end position="26"/>
    </location>
</feature>
<proteinExistence type="predicted"/>
<evidence type="ECO:0000313" key="3">
    <source>
        <dbReference type="EMBL" id="RKR73236.1"/>
    </source>
</evidence>
<keyword evidence="2" id="KW-0472">Membrane</keyword>
<sequence>MSTTAFTDVEASSPDAAQHHPHLSEATDRRIGKAIAAVATAGMVTSVTVAVLSALGLLR</sequence>
<keyword evidence="4" id="KW-1185">Reference proteome</keyword>
<dbReference type="Proteomes" id="UP000280008">
    <property type="component" value="Unassembled WGS sequence"/>
</dbReference>
<reference evidence="3 4" key="1">
    <citation type="submission" date="2018-10" db="EMBL/GenBank/DDBJ databases">
        <title>Sequencing the genomes of 1000 actinobacteria strains.</title>
        <authorList>
            <person name="Klenk H.-P."/>
        </authorList>
    </citation>
    <scope>NUCLEOTIDE SEQUENCE [LARGE SCALE GENOMIC DNA]</scope>
    <source>
        <strain evidence="3 4">DSM 17894</strain>
    </source>
</reference>
<name>A0A495IE00_9MICO</name>
<evidence type="ECO:0000256" key="2">
    <source>
        <dbReference type="SAM" id="Phobius"/>
    </source>
</evidence>
<protein>
    <submittedName>
        <fullName evidence="3">Uncharacterized protein</fullName>
    </submittedName>
</protein>
<accession>A0A495IE00</accession>